<name>A0ABT0SHU8_9GAMM</name>
<evidence type="ECO:0000313" key="3">
    <source>
        <dbReference type="EMBL" id="MCL7714899.1"/>
    </source>
</evidence>
<sequence>MTSTDHRVQGLGNDEVAADWPPIDAAELAWLQQHYPQLQGRVRTLWHSPRPLSAAALVESAAGRVFVKRHACSVRTPATLGEEHRFIAHLAAAGVPVVRVLHDRHGRSAVAQGSNCYELHAPGDGLDLYRDAHSWTPLTDLEQARAAGRMLATLHRASAGYAAPQRDTHLLVARDDLLRAADPLARLEQELPGRPGLADYLARHPWRAQLRHDVLPWHAGAALAERLQAEPRLWTHNDWHASNLLWRRQGGEPRVATVFDFGLASPTSALFDLATAIERNAVAWLALERGAQAVHAATALALVEGYRQVLPLSAERLRLLADLLPVVHLDFALSEVEYFQGITGSTANADIAYHVFLRGHARWFRGGPGQALLEALRRAA</sequence>
<protein>
    <submittedName>
        <fullName evidence="3">Phosphotransferase</fullName>
    </submittedName>
</protein>
<dbReference type="PANTHER" id="PTHR21064">
    <property type="entry name" value="AMINOGLYCOSIDE PHOSPHOTRANSFERASE DOMAIN-CONTAINING PROTEIN-RELATED"/>
    <property type="match status" value="1"/>
</dbReference>
<dbReference type="Proteomes" id="UP001431235">
    <property type="component" value="Unassembled WGS sequence"/>
</dbReference>
<gene>
    <name evidence="3" type="ORF">K5L01_09610</name>
</gene>
<proteinExistence type="inferred from homology"/>
<dbReference type="Pfam" id="PF01636">
    <property type="entry name" value="APH"/>
    <property type="match status" value="1"/>
</dbReference>
<dbReference type="Gene3D" id="3.90.1200.10">
    <property type="match status" value="1"/>
</dbReference>
<keyword evidence="4" id="KW-1185">Reference proteome</keyword>
<dbReference type="InterPro" id="IPR011009">
    <property type="entry name" value="Kinase-like_dom_sf"/>
</dbReference>
<evidence type="ECO:0000259" key="2">
    <source>
        <dbReference type="Pfam" id="PF01636"/>
    </source>
</evidence>
<dbReference type="PANTHER" id="PTHR21064:SF6">
    <property type="entry name" value="AMINOGLYCOSIDE PHOSPHOTRANSFERASE DOMAIN-CONTAINING PROTEIN"/>
    <property type="match status" value="1"/>
</dbReference>
<dbReference type="InterPro" id="IPR002575">
    <property type="entry name" value="Aminoglycoside_PTrfase"/>
</dbReference>
<dbReference type="SUPFAM" id="SSF56112">
    <property type="entry name" value="Protein kinase-like (PK-like)"/>
    <property type="match status" value="1"/>
</dbReference>
<organism evidence="3 4">
    <name type="scientific">Stenotrophomonas mori</name>
    <dbReference type="NCBI Taxonomy" id="2871096"/>
    <lineage>
        <taxon>Bacteria</taxon>
        <taxon>Pseudomonadati</taxon>
        <taxon>Pseudomonadota</taxon>
        <taxon>Gammaproteobacteria</taxon>
        <taxon>Lysobacterales</taxon>
        <taxon>Lysobacteraceae</taxon>
        <taxon>Stenotrophomonas</taxon>
    </lineage>
</organism>
<evidence type="ECO:0000256" key="1">
    <source>
        <dbReference type="ARBA" id="ARBA00038240"/>
    </source>
</evidence>
<evidence type="ECO:0000313" key="4">
    <source>
        <dbReference type="Proteomes" id="UP001431235"/>
    </source>
</evidence>
<accession>A0ABT0SHU8</accession>
<feature type="domain" description="Aminoglycoside phosphotransferase" evidence="2">
    <location>
        <begin position="57"/>
        <end position="293"/>
    </location>
</feature>
<comment type="similarity">
    <text evidence="1">Belongs to the pseudomonas-type ThrB family.</text>
</comment>
<comment type="caution">
    <text evidence="3">The sequence shown here is derived from an EMBL/GenBank/DDBJ whole genome shotgun (WGS) entry which is preliminary data.</text>
</comment>
<dbReference type="EMBL" id="JAIKTS010000003">
    <property type="protein sequence ID" value="MCL7714899.1"/>
    <property type="molecule type" value="Genomic_DNA"/>
</dbReference>
<reference evidence="3 4" key="1">
    <citation type="submission" date="2021-08" db="EMBL/GenBank/DDBJ databases">
        <title>Novel members of of the genus Stenotrophomonas from differernt environment.</title>
        <authorList>
            <person name="Deng Y."/>
        </authorList>
    </citation>
    <scope>NUCLEOTIDE SEQUENCE [LARGE SCALE GENOMIC DNA]</scope>
    <source>
        <strain evidence="3 4">CPCC 101365</strain>
    </source>
</reference>
<dbReference type="InterPro" id="IPR050249">
    <property type="entry name" value="Pseudomonas-type_ThrB"/>
</dbReference>
<dbReference type="RefSeq" id="WP_250064187.1">
    <property type="nucleotide sequence ID" value="NZ_JAIKTS010000003.1"/>
</dbReference>